<dbReference type="PROSITE" id="PS51725">
    <property type="entry name" value="ABM"/>
    <property type="match status" value="1"/>
</dbReference>
<dbReference type="EMBL" id="CP008876">
    <property type="protein sequence ID" value="AIF67437.1"/>
    <property type="molecule type" value="Genomic_DNA"/>
</dbReference>
<dbReference type="InterPro" id="IPR050404">
    <property type="entry name" value="Heme-degrading_MO"/>
</dbReference>
<dbReference type="Proteomes" id="UP000027980">
    <property type="component" value="Chromosome"/>
</dbReference>
<dbReference type="KEGG" id="tap:GZ22_12845"/>
<protein>
    <recommendedName>
        <fullName evidence="1">ABM domain-containing protein</fullName>
    </recommendedName>
</protein>
<dbReference type="InterPro" id="IPR011008">
    <property type="entry name" value="Dimeric_a/b-barrel"/>
</dbReference>
<feature type="domain" description="ABM" evidence="1">
    <location>
        <begin position="2"/>
        <end position="94"/>
    </location>
</feature>
<dbReference type="OrthoDB" id="384737at2"/>
<accession>A0A075LN66</accession>
<evidence type="ECO:0000313" key="2">
    <source>
        <dbReference type="EMBL" id="AIF67437.1"/>
    </source>
</evidence>
<dbReference type="PANTHER" id="PTHR34474">
    <property type="entry name" value="SIGNAL TRANSDUCTION PROTEIN TRAP"/>
    <property type="match status" value="1"/>
</dbReference>
<organism evidence="2 3">
    <name type="scientific">Terribacillus saccharophilus</name>
    <dbReference type="NCBI Taxonomy" id="361277"/>
    <lineage>
        <taxon>Bacteria</taxon>
        <taxon>Bacillati</taxon>
        <taxon>Bacillota</taxon>
        <taxon>Bacilli</taxon>
        <taxon>Bacillales</taxon>
        <taxon>Bacillaceae</taxon>
        <taxon>Terribacillus</taxon>
    </lineage>
</organism>
<dbReference type="RefSeq" id="WP_038563007.1">
    <property type="nucleotide sequence ID" value="NZ_CP008876.1"/>
</dbReference>
<dbReference type="HOGENOM" id="CLU_141544_2_1_9"/>
<dbReference type="PANTHER" id="PTHR34474:SF4">
    <property type="entry name" value="HEME OXYGENASE (STAPHYLOBILIN-PRODUCING) 1"/>
    <property type="match status" value="1"/>
</dbReference>
<dbReference type="Gene3D" id="3.30.70.100">
    <property type="match status" value="1"/>
</dbReference>
<reference evidence="2 3" key="1">
    <citation type="submission" date="2014-07" db="EMBL/GenBank/DDBJ databases">
        <title>Complete genome sequence of a moderately halophilic bacterium Terribacillus aidingensis MP602, isolated from Cryptomeria fortunei in Tianmu mountain in China.</title>
        <authorList>
            <person name="Wang Y."/>
            <person name="Lu P."/>
            <person name="Zhang L."/>
        </authorList>
    </citation>
    <scope>NUCLEOTIDE SEQUENCE [LARGE SCALE GENOMIC DNA]</scope>
    <source>
        <strain evidence="2 3">MP602</strain>
    </source>
</reference>
<evidence type="ECO:0000259" key="1">
    <source>
        <dbReference type="PROSITE" id="PS51725"/>
    </source>
</evidence>
<dbReference type="Pfam" id="PF03992">
    <property type="entry name" value="ABM"/>
    <property type="match status" value="1"/>
</dbReference>
<name>A0A075LN66_9BACI</name>
<sequence>MIIVKNTVRITKGEAHRLTDRFQQTGLIDSFPGFIDLDVLVNRKESDTEEVIISTRWETFEDFSRWLGSDEFREKHKHGKKQPEFIQSSTITTYDVAVSRKSIVQKENVS</sequence>
<dbReference type="AlphaFoldDB" id="A0A075LN66"/>
<gene>
    <name evidence="2" type="ORF">GZ22_12845</name>
</gene>
<evidence type="ECO:0000313" key="3">
    <source>
        <dbReference type="Proteomes" id="UP000027980"/>
    </source>
</evidence>
<proteinExistence type="predicted"/>
<dbReference type="SUPFAM" id="SSF54909">
    <property type="entry name" value="Dimeric alpha+beta barrel"/>
    <property type="match status" value="1"/>
</dbReference>
<dbReference type="GeneID" id="34219892"/>
<dbReference type="InterPro" id="IPR007138">
    <property type="entry name" value="ABM_dom"/>
</dbReference>